<dbReference type="SUPFAM" id="SSF53955">
    <property type="entry name" value="Lysozyme-like"/>
    <property type="match status" value="1"/>
</dbReference>
<evidence type="ECO:0000256" key="1">
    <source>
        <dbReference type="SAM" id="MobiDB-lite"/>
    </source>
</evidence>
<dbReference type="HOGENOM" id="CLU_034941_1_0_11"/>
<feature type="transmembrane region" description="Helical" evidence="2">
    <location>
        <begin position="19"/>
        <end position="38"/>
    </location>
</feature>
<evidence type="ECO:0000313" key="4">
    <source>
        <dbReference type="Proteomes" id="UP000062973"/>
    </source>
</evidence>
<dbReference type="eggNOG" id="COG2951">
    <property type="taxonomic scope" value="Bacteria"/>
</dbReference>
<reference evidence="3 4" key="1">
    <citation type="submission" date="2014-07" db="EMBL/GenBank/DDBJ databases">
        <title>Whole Genome Sequence of the Amycolatopsis methanolica 239.</title>
        <authorList>
            <person name="Tang B."/>
        </authorList>
    </citation>
    <scope>NUCLEOTIDE SEQUENCE [LARGE SCALE GENOMIC DNA]</scope>
    <source>
        <strain evidence="3 4">239</strain>
    </source>
</reference>
<keyword evidence="2" id="KW-0472">Membrane</keyword>
<protein>
    <submittedName>
        <fullName evidence="3">Membrane-bound lytic murein transglycosylase B</fullName>
    </submittedName>
</protein>
<accession>A0A076N422</accession>
<keyword evidence="4" id="KW-1185">Reference proteome</keyword>
<name>A0A076N422_AMYME</name>
<dbReference type="InterPro" id="IPR023346">
    <property type="entry name" value="Lysozyme-like_dom_sf"/>
</dbReference>
<dbReference type="RefSeq" id="WP_081617611.1">
    <property type="nucleotide sequence ID" value="NZ_AQUL01000001.1"/>
</dbReference>
<keyword evidence="2" id="KW-1133">Transmembrane helix</keyword>
<feature type="compositionally biased region" description="Basic and acidic residues" evidence="1">
    <location>
        <begin position="72"/>
        <end position="81"/>
    </location>
</feature>
<organism evidence="3 4">
    <name type="scientific">Amycolatopsis methanolica 239</name>
    <dbReference type="NCBI Taxonomy" id="1068978"/>
    <lineage>
        <taxon>Bacteria</taxon>
        <taxon>Bacillati</taxon>
        <taxon>Actinomycetota</taxon>
        <taxon>Actinomycetes</taxon>
        <taxon>Pseudonocardiales</taxon>
        <taxon>Pseudonocardiaceae</taxon>
        <taxon>Amycolatopsis</taxon>
        <taxon>Amycolatopsis methanolica group</taxon>
    </lineage>
</organism>
<evidence type="ECO:0000256" key="2">
    <source>
        <dbReference type="SAM" id="Phobius"/>
    </source>
</evidence>
<dbReference type="PATRIC" id="fig|1068978.7.peg.6380"/>
<dbReference type="Proteomes" id="UP000062973">
    <property type="component" value="Chromosome"/>
</dbReference>
<sequence length="222" mass="23112">MAEPTQPGDARIRRFSLRVLTGAAVAGTGLVLILTIGVTRPGETPPQSQPAAAARTSEPPAGATAPPPGRLAPEDRPRESDLRALDTWSNEIAAATKLPARLLAGYGRAEMWMRAEWSGCHLSWATLAAIGQAEAVGTGPLPVPEDSWKRWAARATGDGKQPDPKDIDDAALTLARSLCSTGADLATPQGWWAAITGSPALAPEAQLIFDTATTLAKAAPRA</sequence>
<dbReference type="OrthoDB" id="9796191at2"/>
<feature type="region of interest" description="Disordered" evidence="1">
    <location>
        <begin position="41"/>
        <end position="81"/>
    </location>
</feature>
<dbReference type="KEGG" id="amq:AMETH_5944"/>
<keyword evidence="2" id="KW-0812">Transmembrane</keyword>
<proteinExistence type="predicted"/>
<dbReference type="AlphaFoldDB" id="A0A076N422"/>
<gene>
    <name evidence="3" type="ORF">AMETH_5944</name>
</gene>
<evidence type="ECO:0000313" key="3">
    <source>
        <dbReference type="EMBL" id="AIJ26036.1"/>
    </source>
</evidence>
<dbReference type="EMBL" id="CP009110">
    <property type="protein sequence ID" value="AIJ26036.1"/>
    <property type="molecule type" value="Genomic_DNA"/>
</dbReference>
<dbReference type="STRING" id="1068978.AMETH_5944"/>